<dbReference type="PROSITE" id="PS00523">
    <property type="entry name" value="SULFATASE_1"/>
    <property type="match status" value="1"/>
</dbReference>
<dbReference type="RefSeq" id="WP_345026561.1">
    <property type="nucleotide sequence ID" value="NZ_BAABEY010000002.1"/>
</dbReference>
<keyword evidence="3" id="KW-0378">Hydrolase</keyword>
<dbReference type="EMBL" id="BAABEY010000002">
    <property type="protein sequence ID" value="GAA4433034.1"/>
    <property type="molecule type" value="Genomic_DNA"/>
</dbReference>
<dbReference type="InterPro" id="IPR000917">
    <property type="entry name" value="Sulfatase_N"/>
</dbReference>
<keyword evidence="2" id="KW-0479">Metal-binding</keyword>
<dbReference type="Proteomes" id="UP001501508">
    <property type="component" value="Unassembled WGS sequence"/>
</dbReference>
<dbReference type="InterPro" id="IPR050738">
    <property type="entry name" value="Sulfatase"/>
</dbReference>
<keyword evidence="7" id="KW-1185">Reference proteome</keyword>
<evidence type="ECO:0000259" key="5">
    <source>
        <dbReference type="Pfam" id="PF00884"/>
    </source>
</evidence>
<dbReference type="InterPro" id="IPR017850">
    <property type="entry name" value="Alkaline_phosphatase_core_sf"/>
</dbReference>
<dbReference type="Pfam" id="PF00884">
    <property type="entry name" value="Sulfatase"/>
    <property type="match status" value="1"/>
</dbReference>
<keyword evidence="4" id="KW-0106">Calcium</keyword>
<reference evidence="7" key="1">
    <citation type="journal article" date="2019" name="Int. J. Syst. Evol. Microbiol.">
        <title>The Global Catalogue of Microorganisms (GCM) 10K type strain sequencing project: providing services to taxonomists for standard genome sequencing and annotation.</title>
        <authorList>
            <consortium name="The Broad Institute Genomics Platform"/>
            <consortium name="The Broad Institute Genome Sequencing Center for Infectious Disease"/>
            <person name="Wu L."/>
            <person name="Ma J."/>
        </authorList>
    </citation>
    <scope>NUCLEOTIDE SEQUENCE [LARGE SCALE GENOMIC DNA]</scope>
    <source>
        <strain evidence="7">JCM 31920</strain>
    </source>
</reference>
<proteinExistence type="inferred from homology"/>
<gene>
    <name evidence="6" type="ORF">GCM10023091_06080</name>
</gene>
<sequence length="613" mass="69271">MFFRLFLLFSVGIGPVLARPADRPNILWIVSEDNSPFLGCYGDTFATTPHLDQFAGEGILFKNAFATAPVCAPSRNTLITGMYPPTLGTEHMRSEYPVPSYVRFFPHYLREAGYYTTNNSKKDYNTIDQPEAWDESSPKATYRNRRPGQPFFAVFNLNVSHESSIHKLVPENELKHDPGKVNLPPYHPDTPEMRRDWAQYYDKVEEMDRQAGELLAQLEKEGLAENTIVFYYADNGGILARSKRFVYESGLRVPLIVRFPEKYAFLAPAKGGTVTDRLVTFLDFAPTILSLTGIKIPPYMQGKAFLGEQRTEEPAYAYGFRGRMDERIDLSRTVRDKKFRYIRNYIPHRVYAQPLEYLWKAQSVPSWEAAYKAGRLNEIQRKFWEEKPAEELFDIENDPHNVHNLAGDPKYRNTLERFRKANRDWMLASKDVGFIPEARLSEISKSGSLADYAKSGAYNLEKVLEAAEIASSRNPEKLTEIIRKLTDPDPVVRYWAVIGTIVLKADAAPAKGKLDRLLDDPEISVRIAASEALLNLGETGKPVAVLSEALKSDNRMARVQALNVLELAGAHAAPALENAGALLKGNPKDSDYDVRAAKRLLQTAESRRPALEK</sequence>
<evidence type="ECO:0000256" key="2">
    <source>
        <dbReference type="ARBA" id="ARBA00022723"/>
    </source>
</evidence>
<dbReference type="InterPro" id="IPR024607">
    <property type="entry name" value="Sulfatase_CS"/>
</dbReference>
<dbReference type="Gene3D" id="3.40.720.10">
    <property type="entry name" value="Alkaline Phosphatase, subunit A"/>
    <property type="match status" value="1"/>
</dbReference>
<name>A0ABP8LRA1_9BACT</name>
<dbReference type="CDD" id="cd16027">
    <property type="entry name" value="SGSH"/>
    <property type="match status" value="1"/>
</dbReference>
<dbReference type="Gene3D" id="1.25.10.10">
    <property type="entry name" value="Leucine-rich Repeat Variant"/>
    <property type="match status" value="1"/>
</dbReference>
<dbReference type="PANTHER" id="PTHR42693:SF53">
    <property type="entry name" value="ENDO-4-O-SULFATASE"/>
    <property type="match status" value="1"/>
</dbReference>
<protein>
    <submittedName>
        <fullName evidence="6">Sulfatase</fullName>
    </submittedName>
</protein>
<accession>A0ABP8LRA1</accession>
<dbReference type="SUPFAM" id="SSF53649">
    <property type="entry name" value="Alkaline phosphatase-like"/>
    <property type="match status" value="1"/>
</dbReference>
<comment type="caution">
    <text evidence="6">The sequence shown here is derived from an EMBL/GenBank/DDBJ whole genome shotgun (WGS) entry which is preliminary data.</text>
</comment>
<evidence type="ECO:0000256" key="1">
    <source>
        <dbReference type="ARBA" id="ARBA00008779"/>
    </source>
</evidence>
<comment type="similarity">
    <text evidence="1">Belongs to the sulfatase family.</text>
</comment>
<organism evidence="6 7">
    <name type="scientific">Ravibacter arvi</name>
    <dbReference type="NCBI Taxonomy" id="2051041"/>
    <lineage>
        <taxon>Bacteria</taxon>
        <taxon>Pseudomonadati</taxon>
        <taxon>Bacteroidota</taxon>
        <taxon>Cytophagia</taxon>
        <taxon>Cytophagales</taxon>
        <taxon>Spirosomataceae</taxon>
        <taxon>Ravibacter</taxon>
    </lineage>
</organism>
<dbReference type="InterPro" id="IPR011989">
    <property type="entry name" value="ARM-like"/>
</dbReference>
<evidence type="ECO:0000256" key="3">
    <source>
        <dbReference type="ARBA" id="ARBA00022801"/>
    </source>
</evidence>
<evidence type="ECO:0000313" key="6">
    <source>
        <dbReference type="EMBL" id="GAA4433034.1"/>
    </source>
</evidence>
<feature type="domain" description="Sulfatase N-terminal" evidence="5">
    <location>
        <begin position="24"/>
        <end position="294"/>
    </location>
</feature>
<dbReference type="InterPro" id="IPR016024">
    <property type="entry name" value="ARM-type_fold"/>
</dbReference>
<dbReference type="SUPFAM" id="SSF48371">
    <property type="entry name" value="ARM repeat"/>
    <property type="match status" value="1"/>
</dbReference>
<evidence type="ECO:0000256" key="4">
    <source>
        <dbReference type="ARBA" id="ARBA00022837"/>
    </source>
</evidence>
<evidence type="ECO:0000313" key="7">
    <source>
        <dbReference type="Proteomes" id="UP001501508"/>
    </source>
</evidence>
<dbReference type="PANTHER" id="PTHR42693">
    <property type="entry name" value="ARYLSULFATASE FAMILY MEMBER"/>
    <property type="match status" value="1"/>
</dbReference>